<comment type="subcellular location">
    <subcellularLocation>
        <location evidence="2">Gas vesicle</location>
    </subcellularLocation>
</comment>
<evidence type="ECO:0000256" key="3">
    <source>
        <dbReference type="ARBA" id="ARBA00035643"/>
    </source>
</evidence>
<dbReference type="EMBL" id="JYJG01000308">
    <property type="protein sequence ID" value="KJK43097.1"/>
    <property type="molecule type" value="Genomic_DNA"/>
</dbReference>
<comment type="similarity">
    <text evidence="3">Belongs to the gas vesicle GvpF/GvpL family.</text>
</comment>
<organism evidence="4 5">
    <name type="scientific">Lentzea aerocolonigenes</name>
    <name type="common">Lechevalieria aerocolonigenes</name>
    <name type="synonym">Saccharothrix aerocolonigenes</name>
    <dbReference type="NCBI Taxonomy" id="68170"/>
    <lineage>
        <taxon>Bacteria</taxon>
        <taxon>Bacillati</taxon>
        <taxon>Actinomycetota</taxon>
        <taxon>Actinomycetes</taxon>
        <taxon>Pseudonocardiales</taxon>
        <taxon>Pseudonocardiaceae</taxon>
        <taxon>Lentzea</taxon>
    </lineage>
</organism>
<comment type="caution">
    <text evidence="4">The sequence shown here is derived from an EMBL/GenBank/DDBJ whole genome shotgun (WGS) entry which is preliminary data.</text>
</comment>
<gene>
    <name evidence="4" type="ORF">UK23_34580</name>
</gene>
<dbReference type="InterPro" id="IPR009430">
    <property type="entry name" value="GvpL/GvpF"/>
</dbReference>
<protein>
    <recommendedName>
        <fullName evidence="6">Gas vesicle protein GvpFL</fullName>
    </recommendedName>
</protein>
<dbReference type="PANTHER" id="PTHR36852">
    <property type="entry name" value="PROTEIN GVPL 2"/>
    <property type="match status" value="1"/>
</dbReference>
<evidence type="ECO:0008006" key="6">
    <source>
        <dbReference type="Google" id="ProtNLM"/>
    </source>
</evidence>
<keyword evidence="1" id="KW-0304">Gas vesicle</keyword>
<name>A0A0F0GMB3_LENAE</name>
<dbReference type="RefSeq" id="WP_045315950.1">
    <property type="nucleotide sequence ID" value="NZ_JYJG01000308.1"/>
</dbReference>
<evidence type="ECO:0000313" key="4">
    <source>
        <dbReference type="EMBL" id="KJK43097.1"/>
    </source>
</evidence>
<proteinExistence type="inferred from homology"/>
<evidence type="ECO:0000256" key="1">
    <source>
        <dbReference type="ARBA" id="ARBA00022987"/>
    </source>
</evidence>
<dbReference type="AlphaFoldDB" id="A0A0F0GMB3"/>
<dbReference type="GO" id="GO:0031411">
    <property type="term" value="C:gas vesicle"/>
    <property type="evidence" value="ECO:0007669"/>
    <property type="project" value="UniProtKB-SubCell"/>
</dbReference>
<dbReference type="PANTHER" id="PTHR36852:SF1">
    <property type="entry name" value="PROTEIN GVPL 2"/>
    <property type="match status" value="1"/>
</dbReference>
<keyword evidence="5" id="KW-1185">Reference proteome</keyword>
<sequence>MSLFLHGVVRASHRLPGDSRFRLVALEDLAVVVSDRVEDRALTDQEATAHLAGLCALLPGGPVLPLRIGTTAADEAAARAAVLAFTAPVLRRHLDELDGLAELHVRLVFDEDAALHAVYREGTFTLAQGEQIVRDIVVWRRKQADVLLAQVAARAVALLDAGEPTEELRALLVPLGDVEAVRAVVAALDGVTASCTGPLPAFHFLDLSPSQPASRWGW</sequence>
<evidence type="ECO:0000313" key="5">
    <source>
        <dbReference type="Proteomes" id="UP000033393"/>
    </source>
</evidence>
<accession>A0A0F0GMB3</accession>
<dbReference type="Proteomes" id="UP000033393">
    <property type="component" value="Unassembled WGS sequence"/>
</dbReference>
<dbReference type="PATRIC" id="fig|68170.10.peg.9041"/>
<dbReference type="GO" id="GO:0031412">
    <property type="term" value="P:gas vesicle organization"/>
    <property type="evidence" value="ECO:0007669"/>
    <property type="project" value="InterPro"/>
</dbReference>
<dbReference type="Pfam" id="PF06386">
    <property type="entry name" value="GvpL_GvpF"/>
    <property type="match status" value="1"/>
</dbReference>
<evidence type="ECO:0000256" key="2">
    <source>
        <dbReference type="ARBA" id="ARBA00035108"/>
    </source>
</evidence>
<reference evidence="4 5" key="1">
    <citation type="submission" date="2015-02" db="EMBL/GenBank/DDBJ databases">
        <authorList>
            <person name="Ju K.-S."/>
            <person name="Doroghazi J.R."/>
            <person name="Metcalf W."/>
        </authorList>
    </citation>
    <scope>NUCLEOTIDE SEQUENCE [LARGE SCALE GENOMIC DNA]</scope>
    <source>
        <strain evidence="4 5">NRRL B-16140</strain>
    </source>
</reference>
<dbReference type="OrthoDB" id="3867411at2"/>